<name>A0A2S7I1L3_9FLAO</name>
<evidence type="ECO:0000313" key="1">
    <source>
        <dbReference type="EMBL" id="PPZ90478.1"/>
    </source>
</evidence>
<organism evidence="1 2">
    <name type="scientific">Cloacibacterium normanense</name>
    <dbReference type="NCBI Taxonomy" id="237258"/>
    <lineage>
        <taxon>Bacteria</taxon>
        <taxon>Pseudomonadati</taxon>
        <taxon>Bacteroidota</taxon>
        <taxon>Flavobacteriia</taxon>
        <taxon>Flavobacteriales</taxon>
        <taxon>Weeksellaceae</taxon>
    </lineage>
</organism>
<dbReference type="AlphaFoldDB" id="A0A2S7I1L3"/>
<reference evidence="1 2" key="1">
    <citation type="submission" date="2018-02" db="EMBL/GenBank/DDBJ databases">
        <title>Draft genome sequence of bacterial isolates from marine environment.</title>
        <authorList>
            <person name="Singh S.K."/>
            <person name="Hill R."/>
            <person name="Major S."/>
            <person name="Cai H."/>
            <person name="Li Y."/>
        </authorList>
    </citation>
    <scope>NUCLEOTIDE SEQUENCE [LARGE SCALE GENOMIC DNA]</scope>
    <source>
        <strain evidence="1 2">IMET F</strain>
    </source>
</reference>
<evidence type="ECO:0000313" key="2">
    <source>
        <dbReference type="Proteomes" id="UP000238565"/>
    </source>
</evidence>
<dbReference type="EMBL" id="PTPZ01000013">
    <property type="protein sequence ID" value="PPZ90478.1"/>
    <property type="molecule type" value="Genomic_DNA"/>
</dbReference>
<proteinExistence type="predicted"/>
<dbReference type="RefSeq" id="WP_104794565.1">
    <property type="nucleotide sequence ID" value="NZ_PTPZ01000013.1"/>
</dbReference>
<comment type="caution">
    <text evidence="1">The sequence shown here is derived from an EMBL/GenBank/DDBJ whole genome shotgun (WGS) entry which is preliminary data.</text>
</comment>
<sequence>MSSTNTFLDNFITDFYDVSGSTQLLDGINEVINKPLDGDMFFPSQGLQLAIIAPQITKIYNEQDKFYKNENSSPDFQLPTPDFKVIVEAWRDYLASRGK</sequence>
<gene>
    <name evidence="1" type="ORF">C3729_13070</name>
</gene>
<dbReference type="Proteomes" id="UP000238565">
    <property type="component" value="Unassembled WGS sequence"/>
</dbReference>
<accession>A0A2S7I1L3</accession>
<protein>
    <submittedName>
        <fullName evidence="1">Uncharacterized protein</fullName>
    </submittedName>
</protein>